<organism evidence="1 2">
    <name type="scientific">Pseudomonas cremoris</name>
    <dbReference type="NCBI Taxonomy" id="2724178"/>
    <lineage>
        <taxon>Bacteria</taxon>
        <taxon>Pseudomonadati</taxon>
        <taxon>Pseudomonadota</taxon>
        <taxon>Gammaproteobacteria</taxon>
        <taxon>Pseudomonadales</taxon>
        <taxon>Pseudomonadaceae</taxon>
        <taxon>Pseudomonas</taxon>
    </lineage>
</organism>
<comment type="caution">
    <text evidence="1">The sequence shown here is derived from an EMBL/GenBank/DDBJ whole genome shotgun (WGS) entry which is preliminary data.</text>
</comment>
<dbReference type="RefSeq" id="WP_185710745.1">
    <property type="nucleotide sequence ID" value="NZ_JAAXCZ010000026.1"/>
</dbReference>
<reference evidence="1 2" key="1">
    <citation type="submission" date="2020-04" db="EMBL/GenBank/DDBJ databases">
        <title>Pseudomonas crami sp. nov., a novel proteolytic bacterial species isolated from cream.</title>
        <authorList>
            <person name="Hofmann K."/>
            <person name="Woller A."/>
            <person name="Huptas C."/>
            <person name="Wenning M."/>
            <person name="Scherer S."/>
            <person name="Doll E.V."/>
        </authorList>
    </citation>
    <scope>NUCLEOTIDE SEQUENCE [LARGE SCALE GENOMIC DNA]</scope>
    <source>
        <strain evidence="1 2">WS 5096</strain>
    </source>
</reference>
<evidence type="ECO:0008006" key="3">
    <source>
        <dbReference type="Google" id="ProtNLM"/>
    </source>
</evidence>
<name>A0ABR6TH49_9PSED</name>
<dbReference type="EMBL" id="JAAXCZ010000026">
    <property type="protein sequence ID" value="MBC2385293.1"/>
    <property type="molecule type" value="Genomic_DNA"/>
</dbReference>
<sequence>MSMVPTHLSTEHHQASVASSYAKELGYSQTTISIELLDFYISCAHRIEAATDEKTAAIDTRELPEK</sequence>
<dbReference type="Proteomes" id="UP000534677">
    <property type="component" value="Unassembled WGS sequence"/>
</dbReference>
<gene>
    <name evidence="1" type="ORF">HF209_30525</name>
</gene>
<protein>
    <recommendedName>
        <fullName evidence="3">Integrase</fullName>
    </recommendedName>
</protein>
<evidence type="ECO:0000313" key="1">
    <source>
        <dbReference type="EMBL" id="MBC2385293.1"/>
    </source>
</evidence>
<keyword evidence="2" id="KW-1185">Reference proteome</keyword>
<proteinExistence type="predicted"/>
<accession>A0ABR6TH49</accession>
<evidence type="ECO:0000313" key="2">
    <source>
        <dbReference type="Proteomes" id="UP000534677"/>
    </source>
</evidence>